<dbReference type="Gene3D" id="1.10.3520.10">
    <property type="entry name" value="Glycolipid transfer protein"/>
    <property type="match status" value="1"/>
</dbReference>
<dbReference type="PANTHER" id="PTHR10219:SF43">
    <property type="entry name" value="GLYCOLIPID TRANSFER PROTEIN DOMAIN-CONTAINING PROTEIN"/>
    <property type="match status" value="1"/>
</dbReference>
<protein>
    <recommendedName>
        <fullName evidence="4">Glycolipid transfer protein domain-containing protein</fullName>
    </recommendedName>
</protein>
<keyword evidence="6" id="KW-1185">Reference proteome</keyword>
<dbReference type="GO" id="GO:1902388">
    <property type="term" value="F:ceramide 1-phosphate transfer activity"/>
    <property type="evidence" value="ECO:0007669"/>
    <property type="project" value="TreeGrafter"/>
</dbReference>
<evidence type="ECO:0000313" key="5">
    <source>
        <dbReference type="EMBL" id="CAH2046202.1"/>
    </source>
</evidence>
<accession>A0AAU9RSB2</accession>
<dbReference type="Pfam" id="PF08718">
    <property type="entry name" value="GLTP"/>
    <property type="match status" value="1"/>
</dbReference>
<sequence>METKKPLEIVADAFNDLAAIVNSRRPNVPVKQFSDACSLFSSLFGILETSFKFAKLDYVGKVNDLAAASRSISTLEVMVDKDIEAGCVKRPGSHSRNLLRIKRGLEMIKVMCQELLVSEGDDSLKDAAVKAYNEVLFPHHQYNIQKACATGLDSLPPKSFILFMIGETEETVKIHMQSYVTASTPVIAYIDKLFLSKNFGIDW</sequence>
<dbReference type="GO" id="GO:1902387">
    <property type="term" value="F:ceramide 1-phosphate binding"/>
    <property type="evidence" value="ECO:0007669"/>
    <property type="project" value="TreeGrafter"/>
</dbReference>
<dbReference type="AlphaFoldDB" id="A0AAU9RSB2"/>
<name>A0AAU9RSB2_THLAR</name>
<dbReference type="InterPro" id="IPR014830">
    <property type="entry name" value="Glycolipid_transfer_prot_dom"/>
</dbReference>
<dbReference type="PANTHER" id="PTHR10219">
    <property type="entry name" value="GLYCOLIPID TRANSFER PROTEIN-RELATED"/>
    <property type="match status" value="1"/>
</dbReference>
<dbReference type="GO" id="GO:0016020">
    <property type="term" value="C:membrane"/>
    <property type="evidence" value="ECO:0007669"/>
    <property type="project" value="TreeGrafter"/>
</dbReference>
<dbReference type="GO" id="GO:0005829">
    <property type="term" value="C:cytosol"/>
    <property type="evidence" value="ECO:0007669"/>
    <property type="project" value="TreeGrafter"/>
</dbReference>
<evidence type="ECO:0000256" key="3">
    <source>
        <dbReference type="ARBA" id="ARBA00023055"/>
    </source>
</evidence>
<dbReference type="EMBL" id="OU466858">
    <property type="protein sequence ID" value="CAH2046202.1"/>
    <property type="molecule type" value="Genomic_DNA"/>
</dbReference>
<evidence type="ECO:0000259" key="4">
    <source>
        <dbReference type="Pfam" id="PF08718"/>
    </source>
</evidence>
<keyword evidence="3" id="KW-0445">Lipid transport</keyword>
<dbReference type="Proteomes" id="UP000836841">
    <property type="component" value="Chromosome 2"/>
</dbReference>
<dbReference type="InterPro" id="IPR036497">
    <property type="entry name" value="GLTP_sf"/>
</dbReference>
<evidence type="ECO:0000256" key="2">
    <source>
        <dbReference type="ARBA" id="ARBA00022448"/>
    </source>
</evidence>
<dbReference type="SUPFAM" id="SSF110004">
    <property type="entry name" value="Glycolipid transfer protein, GLTP"/>
    <property type="match status" value="1"/>
</dbReference>
<evidence type="ECO:0000256" key="1">
    <source>
        <dbReference type="ARBA" id="ARBA00007148"/>
    </source>
</evidence>
<reference evidence="5 6" key="1">
    <citation type="submission" date="2022-03" db="EMBL/GenBank/DDBJ databases">
        <authorList>
            <person name="Nunn A."/>
            <person name="Chopra R."/>
            <person name="Nunn A."/>
            <person name="Contreras Garrido A."/>
        </authorList>
    </citation>
    <scope>NUCLEOTIDE SEQUENCE [LARGE SCALE GENOMIC DNA]</scope>
</reference>
<feature type="domain" description="Glycolipid transfer protein" evidence="4">
    <location>
        <begin position="28"/>
        <end position="162"/>
    </location>
</feature>
<organism evidence="5 6">
    <name type="scientific">Thlaspi arvense</name>
    <name type="common">Field penny-cress</name>
    <dbReference type="NCBI Taxonomy" id="13288"/>
    <lineage>
        <taxon>Eukaryota</taxon>
        <taxon>Viridiplantae</taxon>
        <taxon>Streptophyta</taxon>
        <taxon>Embryophyta</taxon>
        <taxon>Tracheophyta</taxon>
        <taxon>Spermatophyta</taxon>
        <taxon>Magnoliopsida</taxon>
        <taxon>eudicotyledons</taxon>
        <taxon>Gunneridae</taxon>
        <taxon>Pentapetalae</taxon>
        <taxon>rosids</taxon>
        <taxon>malvids</taxon>
        <taxon>Brassicales</taxon>
        <taxon>Brassicaceae</taxon>
        <taxon>Thlaspideae</taxon>
        <taxon>Thlaspi</taxon>
    </lineage>
</organism>
<dbReference type="FunFam" id="1.10.3520.10:FF:000005">
    <property type="entry name" value="Accelerated cell death 11"/>
    <property type="match status" value="1"/>
</dbReference>
<comment type="similarity">
    <text evidence="1">Belongs to the GLTP family.</text>
</comment>
<keyword evidence="2" id="KW-0813">Transport</keyword>
<proteinExistence type="inferred from homology"/>
<evidence type="ECO:0000313" key="6">
    <source>
        <dbReference type="Proteomes" id="UP000836841"/>
    </source>
</evidence>
<gene>
    <name evidence="5" type="ORF">TAV2_LOCUS7169</name>
</gene>